<evidence type="ECO:0000313" key="8">
    <source>
        <dbReference type="EMBL" id="CCB89460.1"/>
    </source>
</evidence>
<dbReference type="EMBL" id="FR872582">
    <property type="protein sequence ID" value="CCB89460.1"/>
    <property type="molecule type" value="Genomic_DNA"/>
</dbReference>
<evidence type="ECO:0000256" key="7">
    <source>
        <dbReference type="ARBA" id="ARBA00023237"/>
    </source>
</evidence>
<evidence type="ECO:0000256" key="5">
    <source>
        <dbReference type="ARBA" id="ARBA00022692"/>
    </source>
</evidence>
<keyword evidence="5" id="KW-0812">Transmembrane</keyword>
<evidence type="ECO:0000256" key="3">
    <source>
        <dbReference type="ARBA" id="ARBA00022448"/>
    </source>
</evidence>
<comment type="similarity">
    <text evidence="2">Belongs to the outer membrane factor (OMF) (TC 1.B.17) family.</text>
</comment>
<keyword evidence="7" id="KW-0998">Cell outer membrane</keyword>
<dbReference type="KEGG" id="sng:SNE_A15830"/>
<evidence type="ECO:0000256" key="2">
    <source>
        <dbReference type="ARBA" id="ARBA00007613"/>
    </source>
</evidence>
<keyword evidence="3" id="KW-0813">Transport</keyword>
<keyword evidence="4" id="KW-1134">Transmembrane beta strand</keyword>
<sequence>MRFFSFAFVCFGLSFASLRCEEVVTLDLTRAEEIALEKNQHLKEVDSLVEKARLGHLISVSDWMPQLELTSQAFQTQHDQNIGSMNKSSFMTQILMTQTLFSSDKMYNLQLTKLAYKELQLIRLSIINDILYQVRRGYYQVILDLNQIETAVTHVEVLKALAVRMEDRLRIGTATTFDVNQSQVAVSNALSVYYKMVKKLRVDLNKLAKTLGYEPGAVALEISEKEIPVSQIDLLRKKLEGQEQVFLKTPVTTGLIFPSSNPRNQAEWIDHLFSKDEMQQWERIAMESRPDLRQAENMIDQAKTNVKKAQGQYLPQLEFQAQYGGEPTPYVEFPNSSFLNQNFQWGVGVVLTWNIFDSLRRERKIWSAKAQVSAQKSSLSFRVQEALEEVRNQIFSIESAIARKVSSEGNVRLADQTLAQAGEKMEIGYISIFDYQISINNFIEAKNNFLEAQFELIDSYYQLRHASGIDVNM</sequence>
<dbReference type="Gene3D" id="1.20.1600.10">
    <property type="entry name" value="Outer membrane efflux proteins (OEP)"/>
    <property type="match status" value="1"/>
</dbReference>
<dbReference type="InterPro" id="IPR051906">
    <property type="entry name" value="TolC-like"/>
</dbReference>
<accession>F8L9D4</accession>
<dbReference type="PANTHER" id="PTHR30026">
    <property type="entry name" value="OUTER MEMBRANE PROTEIN TOLC"/>
    <property type="match status" value="1"/>
</dbReference>
<name>F8L9D4_SIMNZ</name>
<dbReference type="GO" id="GO:0015562">
    <property type="term" value="F:efflux transmembrane transporter activity"/>
    <property type="evidence" value="ECO:0007669"/>
    <property type="project" value="InterPro"/>
</dbReference>
<dbReference type="OrthoDB" id="21543at2"/>
<organism evidence="8 9">
    <name type="scientific">Simkania negevensis (strain ATCC VR-1471 / DSM 27360 / Z)</name>
    <dbReference type="NCBI Taxonomy" id="331113"/>
    <lineage>
        <taxon>Bacteria</taxon>
        <taxon>Pseudomonadati</taxon>
        <taxon>Chlamydiota</taxon>
        <taxon>Chlamydiia</taxon>
        <taxon>Parachlamydiales</taxon>
        <taxon>Simkaniaceae</taxon>
        <taxon>Simkania</taxon>
    </lineage>
</organism>
<dbReference type="GO" id="GO:0015288">
    <property type="term" value="F:porin activity"/>
    <property type="evidence" value="ECO:0007669"/>
    <property type="project" value="TreeGrafter"/>
</dbReference>
<dbReference type="GO" id="GO:1990281">
    <property type="term" value="C:efflux pump complex"/>
    <property type="evidence" value="ECO:0007669"/>
    <property type="project" value="TreeGrafter"/>
</dbReference>
<reference evidence="8 9" key="2">
    <citation type="journal article" date="2011" name="Mol. Biol. Evol.">
        <title>Unity in variety--the pan-genome of the Chlamydiae.</title>
        <authorList>
            <person name="Collingro A."/>
            <person name="Tischler P."/>
            <person name="Weinmaier T."/>
            <person name="Penz T."/>
            <person name="Heinz E."/>
            <person name="Brunham R.C."/>
            <person name="Read T.D."/>
            <person name="Bavoil P.M."/>
            <person name="Sachse K."/>
            <person name="Kahane S."/>
            <person name="Friedman M.G."/>
            <person name="Rattei T."/>
            <person name="Myers G.S."/>
            <person name="Horn M."/>
        </authorList>
    </citation>
    <scope>NUCLEOTIDE SEQUENCE [LARGE SCALE GENOMIC DNA]</scope>
    <source>
        <strain evidence="9">ATCC VR-1471 / Z</strain>
    </source>
</reference>
<comment type="subcellular location">
    <subcellularLocation>
        <location evidence="1">Cell outer membrane</location>
    </subcellularLocation>
</comment>
<evidence type="ECO:0008006" key="10">
    <source>
        <dbReference type="Google" id="ProtNLM"/>
    </source>
</evidence>
<dbReference type="RefSeq" id="WP_013943926.1">
    <property type="nucleotide sequence ID" value="NC_015713.1"/>
</dbReference>
<dbReference type="InterPro" id="IPR003423">
    <property type="entry name" value="OMP_efflux"/>
</dbReference>
<proteinExistence type="inferred from homology"/>
<evidence type="ECO:0000256" key="4">
    <source>
        <dbReference type="ARBA" id="ARBA00022452"/>
    </source>
</evidence>
<keyword evidence="9" id="KW-1185">Reference proteome</keyword>
<dbReference type="SUPFAM" id="SSF56954">
    <property type="entry name" value="Outer membrane efflux proteins (OEP)"/>
    <property type="match status" value="1"/>
</dbReference>
<protein>
    <recommendedName>
        <fullName evidence="10">Outer membrane efflux protein</fullName>
    </recommendedName>
</protein>
<evidence type="ECO:0000256" key="1">
    <source>
        <dbReference type="ARBA" id="ARBA00004442"/>
    </source>
</evidence>
<dbReference type="STRING" id="331113.SNE_A15830"/>
<gene>
    <name evidence="8" type="ordered locus">SNE_A15830</name>
</gene>
<dbReference type="GO" id="GO:0009279">
    <property type="term" value="C:cell outer membrane"/>
    <property type="evidence" value="ECO:0007669"/>
    <property type="project" value="UniProtKB-SubCell"/>
</dbReference>
<dbReference type="HOGENOM" id="CLU_012817_10_5_0"/>
<evidence type="ECO:0000313" key="9">
    <source>
        <dbReference type="Proteomes" id="UP000000496"/>
    </source>
</evidence>
<keyword evidence="6" id="KW-0472">Membrane</keyword>
<dbReference type="Proteomes" id="UP000000496">
    <property type="component" value="Chromosome gsn.131"/>
</dbReference>
<evidence type="ECO:0000256" key="6">
    <source>
        <dbReference type="ARBA" id="ARBA00023136"/>
    </source>
</evidence>
<dbReference type="PANTHER" id="PTHR30026:SF20">
    <property type="entry name" value="OUTER MEMBRANE PROTEIN TOLC"/>
    <property type="match status" value="1"/>
</dbReference>
<dbReference type="eggNOG" id="COG1538">
    <property type="taxonomic scope" value="Bacteria"/>
</dbReference>
<dbReference type="AlphaFoldDB" id="F8L9D4"/>
<reference key="1">
    <citation type="journal article" date="2011" name="Mol. Biol. Evol.">
        <title>Unity in variety -- the pan-genome of the Chlamydiae.</title>
        <authorList>
            <person name="Collingro A."/>
            <person name="Tischler P."/>
            <person name="Weinmaier T."/>
            <person name="Penz T."/>
            <person name="Heinz E."/>
            <person name="Brunham R.C."/>
            <person name="Read T.D."/>
            <person name="Bavoil P.M."/>
            <person name="Sachse K."/>
            <person name="Kahane S."/>
            <person name="Friedman M.G."/>
            <person name="Rattei T."/>
            <person name="Myers G.S.A."/>
            <person name="Horn M."/>
        </authorList>
    </citation>
    <scope>NUCLEOTIDE SEQUENCE</scope>
    <source>
        <strain>Z</strain>
    </source>
</reference>
<dbReference type="Pfam" id="PF02321">
    <property type="entry name" value="OEP"/>
    <property type="match status" value="2"/>
</dbReference>